<evidence type="ECO:0000313" key="12">
    <source>
        <dbReference type="Proteomes" id="UP000694523"/>
    </source>
</evidence>
<dbReference type="GO" id="GO:0046872">
    <property type="term" value="F:metal ion binding"/>
    <property type="evidence" value="ECO:0007669"/>
    <property type="project" value="UniProtKB-KW"/>
</dbReference>
<keyword evidence="3 9" id="KW-0479">Metal-binding</keyword>
<proteinExistence type="inferred from homology"/>
<feature type="domain" description="Pentraxin (PTX)" evidence="10">
    <location>
        <begin position="21"/>
        <end position="222"/>
    </location>
</feature>
<dbReference type="SUPFAM" id="SSF49899">
    <property type="entry name" value="Concanavalin A-like lectins/glucanases"/>
    <property type="match status" value="1"/>
</dbReference>
<feature type="chain" id="PRO_5034752068" description="Pentraxin family member" evidence="9">
    <location>
        <begin position="17"/>
        <end position="241"/>
    </location>
</feature>
<comment type="caution">
    <text evidence="8">Lacks conserved residue(s) required for the propagation of feature annotation.</text>
</comment>
<dbReference type="PANTHER" id="PTHR45869">
    <property type="entry name" value="C-REACTIVE PROTEIN-RELATED"/>
    <property type="match status" value="1"/>
</dbReference>
<evidence type="ECO:0000256" key="5">
    <source>
        <dbReference type="ARBA" id="ARBA00022837"/>
    </source>
</evidence>
<keyword evidence="4 9" id="KW-0732">Signal</keyword>
<comment type="subunit">
    <text evidence="9">Homopentamer. Pentaxin (or pentraxin) have a discoid arrangement of 5 non-covalently bound subunits.</text>
</comment>
<comment type="subcellular location">
    <subcellularLocation>
        <location evidence="1 9">Secreted</location>
    </subcellularLocation>
</comment>
<accession>A0A8C6SUG3</accession>
<reference evidence="11" key="2">
    <citation type="submission" date="2025-09" db="UniProtKB">
        <authorList>
            <consortium name="Ensembl"/>
        </authorList>
    </citation>
    <scope>IDENTIFICATION</scope>
</reference>
<sequence length="241" mass="27503">MRFLVCLMFLVSNAAAVQDLSGKMLLFPQQTDTAHVRLTPLKTSIGAATVCHRSFTNLKRDHNLFSMSSQSFDNEFLLFYDFTNNEMEVHVKNQKAEYGGLDYKPNTWHSLCTTWDSGSGLVQLWFNGRPLIKNYLSAQSNLTDNPIIILGQEQDSHGGRFNIKQCFLGMMTDVHMWDYVLSACEIEKYVSELSFTPGNVLNWAALEFEIFERVLIDNKQCTVSKLSIVGWECLSNIYLII</sequence>
<evidence type="ECO:0000259" key="10">
    <source>
        <dbReference type="PROSITE" id="PS51828"/>
    </source>
</evidence>
<dbReference type="InterPro" id="IPR001759">
    <property type="entry name" value="PTX_dom"/>
</dbReference>
<dbReference type="PRINTS" id="PR00895">
    <property type="entry name" value="PENTAXIN"/>
</dbReference>
<evidence type="ECO:0000256" key="2">
    <source>
        <dbReference type="ARBA" id="ARBA00022525"/>
    </source>
</evidence>
<dbReference type="InterPro" id="IPR013320">
    <property type="entry name" value="ConA-like_dom_sf"/>
</dbReference>
<organism evidence="11 12">
    <name type="scientific">Neogobius melanostomus</name>
    <name type="common">round goby</name>
    <dbReference type="NCBI Taxonomy" id="47308"/>
    <lineage>
        <taxon>Eukaryota</taxon>
        <taxon>Metazoa</taxon>
        <taxon>Chordata</taxon>
        <taxon>Craniata</taxon>
        <taxon>Vertebrata</taxon>
        <taxon>Euteleostomi</taxon>
        <taxon>Actinopterygii</taxon>
        <taxon>Neopterygii</taxon>
        <taxon>Teleostei</taxon>
        <taxon>Neoteleostei</taxon>
        <taxon>Acanthomorphata</taxon>
        <taxon>Gobiaria</taxon>
        <taxon>Gobiiformes</taxon>
        <taxon>Gobioidei</taxon>
        <taxon>Gobiidae</taxon>
        <taxon>Benthophilinae</taxon>
        <taxon>Neogobiini</taxon>
        <taxon>Neogobius</taxon>
    </lineage>
</organism>
<keyword evidence="6" id="KW-1015">Disulfide bond</keyword>
<evidence type="ECO:0000256" key="1">
    <source>
        <dbReference type="ARBA" id="ARBA00004613"/>
    </source>
</evidence>
<reference evidence="11" key="1">
    <citation type="submission" date="2025-08" db="UniProtKB">
        <authorList>
            <consortium name="Ensembl"/>
        </authorList>
    </citation>
    <scope>IDENTIFICATION</scope>
</reference>
<evidence type="ECO:0000256" key="3">
    <source>
        <dbReference type="ARBA" id="ARBA00022723"/>
    </source>
</evidence>
<evidence type="ECO:0000256" key="4">
    <source>
        <dbReference type="ARBA" id="ARBA00022729"/>
    </source>
</evidence>
<keyword evidence="12" id="KW-1185">Reference proteome</keyword>
<comment type="similarity">
    <text evidence="7 9">Belongs to the pentraxin family.</text>
</comment>
<feature type="signal peptide" evidence="9">
    <location>
        <begin position="1"/>
        <end position="16"/>
    </location>
</feature>
<keyword evidence="2" id="KW-0964">Secreted</keyword>
<evidence type="ECO:0000256" key="7">
    <source>
        <dbReference type="ARBA" id="ARBA00038102"/>
    </source>
</evidence>
<dbReference type="Gene3D" id="2.60.120.200">
    <property type="match status" value="1"/>
</dbReference>
<dbReference type="PANTHER" id="PTHR45869:SF7">
    <property type="entry name" value="C-REACTIVE PROTEIN"/>
    <property type="match status" value="1"/>
</dbReference>
<dbReference type="Pfam" id="PF00354">
    <property type="entry name" value="Pentaxin"/>
    <property type="match status" value="1"/>
</dbReference>
<evidence type="ECO:0000313" key="11">
    <source>
        <dbReference type="Ensembl" id="ENSNMLP00000011137.1"/>
    </source>
</evidence>
<evidence type="ECO:0000256" key="8">
    <source>
        <dbReference type="PROSITE-ProRule" id="PRU01172"/>
    </source>
</evidence>
<name>A0A8C6SUG3_9GOBI</name>
<evidence type="ECO:0000256" key="6">
    <source>
        <dbReference type="ARBA" id="ARBA00023157"/>
    </source>
</evidence>
<protein>
    <recommendedName>
        <fullName evidence="9">Pentraxin family member</fullName>
    </recommendedName>
</protein>
<dbReference type="AlphaFoldDB" id="A0A8C6SUG3"/>
<keyword evidence="5 9" id="KW-0106">Calcium</keyword>
<evidence type="ECO:0000256" key="9">
    <source>
        <dbReference type="RuleBase" id="RU362112"/>
    </source>
</evidence>
<dbReference type="Ensembl" id="ENSNMLT00000012595.1">
    <property type="protein sequence ID" value="ENSNMLP00000011137.1"/>
    <property type="gene ID" value="ENSNMLG00000007645.1"/>
</dbReference>
<dbReference type="SMART" id="SM00159">
    <property type="entry name" value="PTX"/>
    <property type="match status" value="1"/>
</dbReference>
<comment type="cofactor">
    <cofactor evidence="9">
        <name>Ca(2+)</name>
        <dbReference type="ChEBI" id="CHEBI:29108"/>
    </cofactor>
    <text evidence="9">Binds 2 calcium ions per subunit.</text>
</comment>
<dbReference type="Proteomes" id="UP000694523">
    <property type="component" value="Unplaced"/>
</dbReference>
<dbReference type="InterPro" id="IPR051005">
    <property type="entry name" value="Pentraxin_domain"/>
</dbReference>
<dbReference type="GO" id="GO:0005576">
    <property type="term" value="C:extracellular region"/>
    <property type="evidence" value="ECO:0007669"/>
    <property type="project" value="UniProtKB-SubCell"/>
</dbReference>
<dbReference type="PROSITE" id="PS51828">
    <property type="entry name" value="PTX_2"/>
    <property type="match status" value="1"/>
</dbReference>